<proteinExistence type="predicted"/>
<dbReference type="AlphaFoldDB" id="A0A2N5J7J8"/>
<sequence>MKSQNKFVKALKHMWTMEDAKESPVDAEITGLSARMSM</sequence>
<evidence type="ECO:0000313" key="2">
    <source>
        <dbReference type="Proteomes" id="UP000235050"/>
    </source>
</evidence>
<evidence type="ECO:0000313" key="1">
    <source>
        <dbReference type="EMBL" id="PLS30199.1"/>
    </source>
</evidence>
<dbReference type="EMBL" id="NMWU01000039">
    <property type="protein sequence ID" value="PLS30199.1"/>
    <property type="molecule type" value="Genomic_DNA"/>
</dbReference>
<organism evidence="1 2">
    <name type="scientific">Bifidobacterium margollesii</name>
    <dbReference type="NCBI Taxonomy" id="2020964"/>
    <lineage>
        <taxon>Bacteria</taxon>
        <taxon>Bacillati</taxon>
        <taxon>Actinomycetota</taxon>
        <taxon>Actinomycetes</taxon>
        <taxon>Bifidobacteriales</taxon>
        <taxon>Bifidobacteriaceae</taxon>
        <taxon>Bifidobacterium</taxon>
    </lineage>
</organism>
<comment type="caution">
    <text evidence="1">The sequence shown here is derived from an EMBL/GenBank/DDBJ whole genome shotgun (WGS) entry which is preliminary data.</text>
</comment>
<dbReference type="Proteomes" id="UP000235050">
    <property type="component" value="Unassembled WGS sequence"/>
</dbReference>
<accession>A0A2N5J7J8</accession>
<reference evidence="1 2" key="1">
    <citation type="submission" date="2017-07" db="EMBL/GenBank/DDBJ databases">
        <title>Bifidobacterium novel species.</title>
        <authorList>
            <person name="Lugli G.A."/>
            <person name="Milani C."/>
            <person name="Duranti S."/>
            <person name="Mangifesta M."/>
        </authorList>
    </citation>
    <scope>NUCLEOTIDE SEQUENCE [LARGE SCALE GENOMIC DNA]</scope>
    <source>
        <strain evidence="2">Uis1B</strain>
    </source>
</reference>
<name>A0A2N5J7J8_9BIFI</name>
<keyword evidence="2" id="KW-1185">Reference proteome</keyword>
<gene>
    <name evidence="1" type="ORF">Uis1B_1966</name>
</gene>
<protein>
    <submittedName>
        <fullName evidence="1">Uncharacterized protein</fullName>
    </submittedName>
</protein>